<keyword evidence="2" id="KW-1185">Reference proteome</keyword>
<name>A0A9R1WE15_LACSA</name>
<dbReference type="AlphaFoldDB" id="A0A9R1WE15"/>
<sequence length="178" mass="21099">MDDVVACFTIMHCCDTIHDVLHPRTFPPFRFWGVTGDDSDDDFVLQTLLSMARDRLRQRGESSNDEKKRRILINRDRIATHELLVHDYFGPDSLYDLSKLEERFRISRNLFLRIARDLENNYEFFQLRWDARGRRGFSTIQKCTATLRQLAYDIAVGALDEYLKMSERTFSRMCISFL</sequence>
<accession>A0A9R1WE15</accession>
<protein>
    <submittedName>
        <fullName evidence="1">Uncharacterized protein</fullName>
    </submittedName>
</protein>
<proteinExistence type="predicted"/>
<organism evidence="1 2">
    <name type="scientific">Lactuca sativa</name>
    <name type="common">Garden lettuce</name>
    <dbReference type="NCBI Taxonomy" id="4236"/>
    <lineage>
        <taxon>Eukaryota</taxon>
        <taxon>Viridiplantae</taxon>
        <taxon>Streptophyta</taxon>
        <taxon>Embryophyta</taxon>
        <taxon>Tracheophyta</taxon>
        <taxon>Spermatophyta</taxon>
        <taxon>Magnoliopsida</taxon>
        <taxon>eudicotyledons</taxon>
        <taxon>Gunneridae</taxon>
        <taxon>Pentapetalae</taxon>
        <taxon>asterids</taxon>
        <taxon>campanulids</taxon>
        <taxon>Asterales</taxon>
        <taxon>Asteraceae</taxon>
        <taxon>Cichorioideae</taxon>
        <taxon>Cichorieae</taxon>
        <taxon>Lactucinae</taxon>
        <taxon>Lactuca</taxon>
    </lineage>
</organism>
<dbReference type="Proteomes" id="UP000235145">
    <property type="component" value="Unassembled WGS sequence"/>
</dbReference>
<dbReference type="PANTHER" id="PTHR47150">
    <property type="entry name" value="OS12G0169200 PROTEIN"/>
    <property type="match status" value="1"/>
</dbReference>
<evidence type="ECO:0000313" key="1">
    <source>
        <dbReference type="EMBL" id="KAJ0222118.1"/>
    </source>
</evidence>
<dbReference type="PANTHER" id="PTHR47150:SF4">
    <property type="entry name" value="HARBINGER TRANSPOSASE-DERIVED PROTEIN-RELATED"/>
    <property type="match status" value="1"/>
</dbReference>
<reference evidence="1 2" key="1">
    <citation type="journal article" date="2017" name="Nat. Commun.">
        <title>Genome assembly with in vitro proximity ligation data and whole-genome triplication in lettuce.</title>
        <authorList>
            <person name="Reyes-Chin-Wo S."/>
            <person name="Wang Z."/>
            <person name="Yang X."/>
            <person name="Kozik A."/>
            <person name="Arikit S."/>
            <person name="Song C."/>
            <person name="Xia L."/>
            <person name="Froenicke L."/>
            <person name="Lavelle D.O."/>
            <person name="Truco M.J."/>
            <person name="Xia R."/>
            <person name="Zhu S."/>
            <person name="Xu C."/>
            <person name="Xu H."/>
            <person name="Xu X."/>
            <person name="Cox K."/>
            <person name="Korf I."/>
            <person name="Meyers B.C."/>
            <person name="Michelmore R.W."/>
        </authorList>
    </citation>
    <scope>NUCLEOTIDE SEQUENCE [LARGE SCALE GENOMIC DNA]</scope>
    <source>
        <strain evidence="2">cv. Salinas</strain>
        <tissue evidence="1">Seedlings</tissue>
    </source>
</reference>
<dbReference type="EMBL" id="NBSK02000002">
    <property type="protein sequence ID" value="KAJ0222118.1"/>
    <property type="molecule type" value="Genomic_DNA"/>
</dbReference>
<evidence type="ECO:0000313" key="2">
    <source>
        <dbReference type="Proteomes" id="UP000235145"/>
    </source>
</evidence>
<comment type="caution">
    <text evidence="1">The sequence shown here is derived from an EMBL/GenBank/DDBJ whole genome shotgun (WGS) entry which is preliminary data.</text>
</comment>
<gene>
    <name evidence="1" type="ORF">LSAT_V11C200099480</name>
</gene>